<feature type="compositionally biased region" description="Low complexity" evidence="1">
    <location>
        <begin position="484"/>
        <end position="494"/>
    </location>
</feature>
<protein>
    <recommendedName>
        <fullName evidence="6">Arginase/deacetylase</fullName>
    </recommendedName>
</protein>
<keyword evidence="5" id="KW-1185">Reference proteome</keyword>
<dbReference type="AlphaFoldDB" id="A0AAD2JX72"/>
<comment type="caution">
    <text evidence="4">The sequence shown here is derived from an EMBL/GenBank/DDBJ whole genome shotgun (WGS) entry which is preliminary data.</text>
</comment>
<name>A0AAD2JX72_9AGAR</name>
<feature type="domain" description="Cupin type-2" evidence="3">
    <location>
        <begin position="631"/>
        <end position="697"/>
    </location>
</feature>
<dbReference type="GO" id="GO:0010468">
    <property type="term" value="P:regulation of gene expression"/>
    <property type="evidence" value="ECO:0007669"/>
    <property type="project" value="UniProtKB-ARBA"/>
</dbReference>
<feature type="domain" description="Histone deacetylase" evidence="2">
    <location>
        <begin position="123"/>
        <end position="423"/>
    </location>
</feature>
<dbReference type="InterPro" id="IPR023801">
    <property type="entry name" value="His_deacetylse_dom"/>
</dbReference>
<organism evidence="4 5">
    <name type="scientific">Mycena citricolor</name>
    <dbReference type="NCBI Taxonomy" id="2018698"/>
    <lineage>
        <taxon>Eukaryota</taxon>
        <taxon>Fungi</taxon>
        <taxon>Dikarya</taxon>
        <taxon>Basidiomycota</taxon>
        <taxon>Agaricomycotina</taxon>
        <taxon>Agaricomycetes</taxon>
        <taxon>Agaricomycetidae</taxon>
        <taxon>Agaricales</taxon>
        <taxon>Marasmiineae</taxon>
        <taxon>Mycenaceae</taxon>
        <taxon>Mycena</taxon>
    </lineage>
</organism>
<dbReference type="Proteomes" id="UP001295794">
    <property type="component" value="Unassembled WGS sequence"/>
</dbReference>
<dbReference type="GO" id="GO:0005634">
    <property type="term" value="C:nucleus"/>
    <property type="evidence" value="ECO:0007669"/>
    <property type="project" value="TreeGrafter"/>
</dbReference>
<dbReference type="Gene3D" id="2.60.120.10">
    <property type="entry name" value="Jelly Rolls"/>
    <property type="match status" value="1"/>
</dbReference>
<evidence type="ECO:0000259" key="2">
    <source>
        <dbReference type="Pfam" id="PF00850"/>
    </source>
</evidence>
<dbReference type="InterPro" id="IPR014710">
    <property type="entry name" value="RmlC-like_jellyroll"/>
</dbReference>
<dbReference type="InterPro" id="IPR023696">
    <property type="entry name" value="Ureohydrolase_dom_sf"/>
</dbReference>
<proteinExistence type="predicted"/>
<dbReference type="CDD" id="cd02231">
    <property type="entry name" value="cupin_BLL6423-like"/>
    <property type="match status" value="1"/>
</dbReference>
<dbReference type="PANTHER" id="PTHR47558:SF1">
    <property type="entry name" value="HISTONE DEACETYLASE HOS3"/>
    <property type="match status" value="1"/>
</dbReference>
<accession>A0AAD2JX72</accession>
<dbReference type="InterPro" id="IPR053244">
    <property type="entry name" value="HDAC_HD_type_1"/>
</dbReference>
<dbReference type="InterPro" id="IPR037138">
    <property type="entry name" value="His_deacetylse_dom_sf"/>
</dbReference>
<dbReference type="Pfam" id="PF00850">
    <property type="entry name" value="Hist_deacetyl"/>
    <property type="match status" value="1"/>
</dbReference>
<dbReference type="Gene3D" id="3.40.800.20">
    <property type="entry name" value="Histone deacetylase domain"/>
    <property type="match status" value="1"/>
</dbReference>
<sequence length="725" mass="79376">MVESKSMQPTECSRPAIFLQDACFKHKFIRSRDTSNVVERPERLRAVTAGLSAAMARLEYDRARIASHASHDPDDLASQLDRLNLASTSSAPPPARVVHSAATADLLTHPAVKYVHGDIDGDVYLEKLVRWVRESQGKIDAGGSEIPEGLAQGDLYLCPESLVAMQGALGTVCEAVDSVLGDETSEKRAFVAIRPPGHHCGEDSPSGFCFVNNVAVAAAHAHLQHGINRIVIFDIDLHHGNGTQSIVWQINEETYRQTLEEEARAPNSKRGPQMYYGSLHDILSYPCEDGKLSLVQAASVSLHGAHGQHIENVHLQTYSTPEHWDELYSHHYSKILHKAEDFLKSTGGPGQDVLFFISCGMDASEHEMPSMSRHNRRMPTSFYHRFAKDACALSNRYAQGRLISVLEGGYSDRALISGTMAHLVGLADGPDNGEWWSADNLTLLEKATKKRRGGRPSLPPKNAHPWLDRTLELFADLDRSPVSLSAKAAPAPSSRVLRDRTAKKPVSSSSSSSSSSTQPTSTTLVEENSSSDSGLSSIEEEPIEGESLSAKKKIPRHVKKRAAWSHASDGTSIFTHDEIRAPFAPLGPAMTHFTYFHSSNTVPASNTALFPEFTSSVPRCSPRGMLFCIADFLPGSRVPMHRTESVDYAVVLEGEIVLALDNGEERVVRRGEFVVQRGANHAWVNRAEHQACRIVFVSAGTEKIVLEDGRVLEQTNFGPPPKMPS</sequence>
<dbReference type="SUPFAM" id="SSF52768">
    <property type="entry name" value="Arginase/deacetylase"/>
    <property type="match status" value="1"/>
</dbReference>
<feature type="compositionally biased region" description="Low complexity" evidence="1">
    <location>
        <begin position="507"/>
        <end position="537"/>
    </location>
</feature>
<dbReference type="InterPro" id="IPR000286">
    <property type="entry name" value="HDACs"/>
</dbReference>
<dbReference type="GO" id="GO:0004407">
    <property type="term" value="F:histone deacetylase activity"/>
    <property type="evidence" value="ECO:0007669"/>
    <property type="project" value="TreeGrafter"/>
</dbReference>
<evidence type="ECO:0000259" key="3">
    <source>
        <dbReference type="Pfam" id="PF07883"/>
    </source>
</evidence>
<gene>
    <name evidence="4" type="ORF">MYCIT1_LOCUS7761</name>
</gene>
<evidence type="ECO:0000256" key="1">
    <source>
        <dbReference type="SAM" id="MobiDB-lite"/>
    </source>
</evidence>
<feature type="region of interest" description="Disordered" evidence="1">
    <location>
        <begin position="484"/>
        <end position="554"/>
    </location>
</feature>
<dbReference type="SUPFAM" id="SSF51182">
    <property type="entry name" value="RmlC-like cupins"/>
    <property type="match status" value="1"/>
</dbReference>
<reference evidence="4" key="1">
    <citation type="submission" date="2023-11" db="EMBL/GenBank/DDBJ databases">
        <authorList>
            <person name="De Vega J J."/>
            <person name="De Vega J J."/>
        </authorList>
    </citation>
    <scope>NUCLEOTIDE SEQUENCE</scope>
</reference>
<dbReference type="EMBL" id="CAVNYO010000108">
    <property type="protein sequence ID" value="CAK5266171.1"/>
    <property type="molecule type" value="Genomic_DNA"/>
</dbReference>
<dbReference type="InterPro" id="IPR013096">
    <property type="entry name" value="Cupin_2"/>
</dbReference>
<dbReference type="InterPro" id="IPR011051">
    <property type="entry name" value="RmlC_Cupin_sf"/>
</dbReference>
<dbReference type="PRINTS" id="PR01270">
    <property type="entry name" value="HDASUPER"/>
</dbReference>
<dbReference type="PANTHER" id="PTHR47558">
    <property type="entry name" value="HISTONE DEACETYLASE HOS3"/>
    <property type="match status" value="1"/>
</dbReference>
<evidence type="ECO:0000313" key="5">
    <source>
        <dbReference type="Proteomes" id="UP001295794"/>
    </source>
</evidence>
<dbReference type="Pfam" id="PF07883">
    <property type="entry name" value="Cupin_2"/>
    <property type="match status" value="1"/>
</dbReference>
<evidence type="ECO:0000313" key="4">
    <source>
        <dbReference type="EMBL" id="CAK5266171.1"/>
    </source>
</evidence>
<evidence type="ECO:0008006" key="6">
    <source>
        <dbReference type="Google" id="ProtNLM"/>
    </source>
</evidence>